<feature type="binding site" evidence="9">
    <location>
        <begin position="314"/>
        <end position="320"/>
    </location>
    <ligand>
        <name>substrate</name>
    </ligand>
</feature>
<organism evidence="12 13">
    <name type="scientific">Dendroctonus ponderosae</name>
    <name type="common">Mountain pine beetle</name>
    <dbReference type="NCBI Taxonomy" id="77166"/>
    <lineage>
        <taxon>Eukaryota</taxon>
        <taxon>Metazoa</taxon>
        <taxon>Ecdysozoa</taxon>
        <taxon>Arthropoda</taxon>
        <taxon>Hexapoda</taxon>
        <taxon>Insecta</taxon>
        <taxon>Pterygota</taxon>
        <taxon>Neoptera</taxon>
        <taxon>Endopterygota</taxon>
        <taxon>Coleoptera</taxon>
        <taxon>Polyphaga</taxon>
        <taxon>Cucujiformia</taxon>
        <taxon>Curculionidae</taxon>
        <taxon>Scolytinae</taxon>
        <taxon>Dendroctonus</taxon>
    </lineage>
</organism>
<evidence type="ECO:0000256" key="5">
    <source>
        <dbReference type="ARBA" id="ARBA00022755"/>
    </source>
</evidence>
<feature type="binding site" evidence="9">
    <location>
        <position position="55"/>
    </location>
    <ligand>
        <name>Mg(2+)</name>
        <dbReference type="ChEBI" id="CHEBI:18420"/>
    </ligand>
</feature>
<evidence type="ECO:0000256" key="9">
    <source>
        <dbReference type="HAMAP-Rule" id="MF_03125"/>
    </source>
</evidence>
<feature type="binding site" evidence="9">
    <location>
        <begin position="53"/>
        <end position="56"/>
    </location>
    <ligand>
        <name>IMP</name>
        <dbReference type="ChEBI" id="CHEBI:58053"/>
    </ligand>
</feature>
<dbReference type="SUPFAM" id="SSF52540">
    <property type="entry name" value="P-loop containing nucleoside triphosphate hydrolases"/>
    <property type="match status" value="1"/>
</dbReference>
<dbReference type="InterPro" id="IPR001114">
    <property type="entry name" value="Adenylosuccinate_synthetase"/>
</dbReference>
<name>A0AAR5QDC8_DENPD</name>
<comment type="catalytic activity">
    <reaction evidence="8 9 11">
        <text>IMP + L-aspartate + GTP = N(6)-(1,2-dicarboxyethyl)-AMP + GDP + phosphate + 2 H(+)</text>
        <dbReference type="Rhea" id="RHEA:15753"/>
        <dbReference type="ChEBI" id="CHEBI:15378"/>
        <dbReference type="ChEBI" id="CHEBI:29991"/>
        <dbReference type="ChEBI" id="CHEBI:37565"/>
        <dbReference type="ChEBI" id="CHEBI:43474"/>
        <dbReference type="ChEBI" id="CHEBI:57567"/>
        <dbReference type="ChEBI" id="CHEBI:58053"/>
        <dbReference type="ChEBI" id="CHEBI:58189"/>
        <dbReference type="EC" id="6.3.4.4"/>
    </reaction>
</comment>
<dbReference type="GO" id="GO:0005525">
    <property type="term" value="F:GTP binding"/>
    <property type="evidence" value="ECO:0007669"/>
    <property type="project" value="UniProtKB-UniRule"/>
</dbReference>
<dbReference type="PANTHER" id="PTHR11846:SF0">
    <property type="entry name" value="ADENYLOSUCCINATE SYNTHETASE"/>
    <property type="match status" value="1"/>
</dbReference>
<evidence type="ECO:0000256" key="7">
    <source>
        <dbReference type="ARBA" id="ARBA00023134"/>
    </source>
</evidence>
<feature type="active site" description="Proton acceptor" evidence="9">
    <location>
        <position position="28"/>
    </location>
</feature>
<dbReference type="InterPro" id="IPR042110">
    <property type="entry name" value="Adenylosuccinate_synth_dom2"/>
</dbReference>
<dbReference type="EC" id="6.3.4.4" evidence="9 11"/>
<dbReference type="NCBIfam" id="NF002223">
    <property type="entry name" value="PRK01117.1"/>
    <property type="match status" value="1"/>
</dbReference>
<keyword evidence="9" id="KW-0963">Cytoplasm</keyword>
<dbReference type="FunFam" id="1.10.300.10:FF:000002">
    <property type="entry name" value="Adenylosuccinate synthetase, chloroplastic"/>
    <property type="match status" value="1"/>
</dbReference>
<proteinExistence type="inferred from homology"/>
<dbReference type="Pfam" id="PF00709">
    <property type="entry name" value="Adenylsucc_synt"/>
    <property type="match status" value="1"/>
</dbReference>
<feature type="binding site" evidence="9">
    <location>
        <position position="320"/>
    </location>
    <ligand>
        <name>GTP</name>
        <dbReference type="ChEBI" id="CHEBI:37565"/>
    </ligand>
</feature>
<comment type="similarity">
    <text evidence="9 11">Belongs to the adenylosuccinate synthetase family.</text>
</comment>
<dbReference type="InterPro" id="IPR027417">
    <property type="entry name" value="P-loop_NTPase"/>
</dbReference>
<dbReference type="SMART" id="SM00788">
    <property type="entry name" value="Adenylsucc_synt"/>
    <property type="match status" value="1"/>
</dbReference>
<feature type="binding site" evidence="9">
    <location>
        <begin position="428"/>
        <end position="430"/>
    </location>
    <ligand>
        <name>GTP</name>
        <dbReference type="ChEBI" id="CHEBI:37565"/>
    </ligand>
</feature>
<accession>A0AAR5QDC8</accession>
<feature type="active site" description="Proton donor" evidence="9">
    <location>
        <position position="56"/>
    </location>
</feature>
<evidence type="ECO:0000256" key="1">
    <source>
        <dbReference type="ARBA" id="ARBA00011738"/>
    </source>
</evidence>
<dbReference type="HAMAP" id="MF_00011">
    <property type="entry name" value="Adenylosucc_synth"/>
    <property type="match status" value="1"/>
</dbReference>
<dbReference type="PROSITE" id="PS01266">
    <property type="entry name" value="ADENYLOSUCCIN_SYN_1"/>
    <property type="match status" value="1"/>
</dbReference>
<reference evidence="12" key="2">
    <citation type="submission" date="2024-08" db="UniProtKB">
        <authorList>
            <consortium name="EnsemblMetazoa"/>
        </authorList>
    </citation>
    <scope>IDENTIFICATION</scope>
</reference>
<evidence type="ECO:0000256" key="3">
    <source>
        <dbReference type="ARBA" id="ARBA00022723"/>
    </source>
</evidence>
<dbReference type="GO" id="GO:0004019">
    <property type="term" value="F:adenylosuccinate synthase activity"/>
    <property type="evidence" value="ECO:0007669"/>
    <property type="project" value="UniProtKB-UniRule"/>
</dbReference>
<feature type="binding site" evidence="9">
    <location>
        <begin position="27"/>
        <end position="33"/>
    </location>
    <ligand>
        <name>GTP</name>
        <dbReference type="ChEBI" id="CHEBI:37565"/>
    </ligand>
</feature>
<dbReference type="GO" id="GO:0000287">
    <property type="term" value="F:magnesium ion binding"/>
    <property type="evidence" value="ECO:0007669"/>
    <property type="project" value="UniProtKB-UniRule"/>
</dbReference>
<feature type="binding site" evidence="9">
    <location>
        <position position="239"/>
    </location>
    <ligand>
        <name>IMP</name>
        <dbReference type="ChEBI" id="CHEBI:58053"/>
    </ligand>
</feature>
<comment type="subunit">
    <text evidence="1 9">Homodimer.</text>
</comment>
<dbReference type="PROSITE" id="PS00513">
    <property type="entry name" value="ADENYLOSUCCIN_SYN_2"/>
    <property type="match status" value="1"/>
</dbReference>
<feature type="binding site" evidence="9">
    <location>
        <begin position="28"/>
        <end position="31"/>
    </location>
    <ligand>
        <name>IMP</name>
        <dbReference type="ChEBI" id="CHEBI:58053"/>
    </ligand>
</feature>
<keyword evidence="6 9" id="KW-0460">Magnesium</keyword>
<dbReference type="GeneID" id="109545151"/>
<dbReference type="Gene3D" id="3.90.170.10">
    <property type="entry name" value="Adenylosuccinate Synthetase, subunit A, domain 3"/>
    <property type="match status" value="1"/>
</dbReference>
<sequence length="440" mass="48758">MNGSPRKKQRTDVQESIVTVILGAQWGDEGKGKVVDLLATTADVVCRCQGGNNAGHTIVVDGIEYDFHLLPSGIIQPNVKSVIGNGVVIHLPQLFDEIEKNVKKGMKDWEQRLIISDRAHLVFDFHQAVDGLQEQEKNQKGQGLGTTKKGIGPTYSSKATRNGIRVGDLLGDFEKFREKFKTLVATYERMFPNLQVNIEDELVRYEKYAIKIKPLVYDTVSFLDKAIREGKKILVEGANAAMLDIDFGTYPYVTSSNCTVGGVCTGLGISPIRISTIVGVVKAYTTRVGDGPFPTELSNEIGDLMQERGGEIGVTTKRKRRCGWLDVFLLQYTNMINGYTAFCVTKLDILDTLKEVKIAVGYNLNGKRIHYMPSTASDLAKVECEYITLPGWEASTENVREFSDLPKNAQSYINKIEELVGVPIKWIGVGKGRESIIKIN</sequence>
<feature type="binding site" evidence="9">
    <location>
        <position position="318"/>
    </location>
    <ligand>
        <name>IMP</name>
        <dbReference type="ChEBI" id="CHEBI:58053"/>
    </ligand>
</feature>
<evidence type="ECO:0000256" key="10">
    <source>
        <dbReference type="PROSITE-ProRule" id="PRU10134"/>
    </source>
</evidence>
<evidence type="ECO:0000256" key="11">
    <source>
        <dbReference type="RuleBase" id="RU000520"/>
    </source>
</evidence>
<protein>
    <recommendedName>
        <fullName evidence="9 11">Adenylosuccinate synthetase</fullName>
        <shortName evidence="9">AMPSase</shortName>
        <shortName evidence="9">AdSS</shortName>
        <ecNumber evidence="9 11">6.3.4.4</ecNumber>
    </recommendedName>
    <alternativeName>
        <fullName evidence="9">IMP--aspartate ligase</fullName>
    </alternativeName>
</protein>
<feature type="binding site" evidence="9">
    <location>
        <position position="147"/>
    </location>
    <ligand>
        <name>IMP</name>
        <dbReference type="ChEBI" id="CHEBI:58053"/>
    </ligand>
</feature>
<dbReference type="RefSeq" id="XP_019771229.1">
    <property type="nucleotide sequence ID" value="XM_019915670.2"/>
</dbReference>
<keyword evidence="2 9" id="KW-0436">Ligase</keyword>
<dbReference type="KEGG" id="dpa:109545151"/>
<dbReference type="NCBIfam" id="TIGR00184">
    <property type="entry name" value="purA"/>
    <property type="match status" value="1"/>
</dbReference>
<dbReference type="InterPro" id="IPR042111">
    <property type="entry name" value="Adenylosuccinate_synth_dom3"/>
</dbReference>
<dbReference type="Proteomes" id="UP000019118">
    <property type="component" value="Unassembled WGS sequence"/>
</dbReference>
<evidence type="ECO:0000256" key="4">
    <source>
        <dbReference type="ARBA" id="ARBA00022741"/>
    </source>
</evidence>
<dbReference type="FunFam" id="3.90.170.10:FF:000001">
    <property type="entry name" value="Adenylosuccinate synthetase"/>
    <property type="match status" value="1"/>
</dbReference>
<dbReference type="InterPro" id="IPR018220">
    <property type="entry name" value="Adenylosuccin_syn_GTP-bd"/>
</dbReference>
<feature type="binding site" evidence="9">
    <location>
        <position position="28"/>
    </location>
    <ligand>
        <name>Mg(2+)</name>
        <dbReference type="ChEBI" id="CHEBI:18420"/>
    </ligand>
</feature>
<keyword evidence="4 9" id="KW-0547">Nucleotide-binding</keyword>
<comment type="function">
    <text evidence="9">Plays an important role in the de novo pathway and in the salvage pathway of purine nucleotide biosynthesis. Catalyzes the first commited step in the biosynthesis of AMP from IMP.</text>
</comment>
<dbReference type="Gene3D" id="3.40.440.10">
    <property type="entry name" value="Adenylosuccinate Synthetase, subunit A, domain 1"/>
    <property type="match status" value="1"/>
</dbReference>
<dbReference type="EnsemblMetazoa" id="XM_019915670.1">
    <property type="protein sequence ID" value="XP_019771229.1"/>
    <property type="gene ID" value="LOC109545151"/>
</dbReference>
<comment type="pathway">
    <text evidence="9 11">Purine metabolism; AMP biosynthesis via de novo pathway; AMP from IMP: step 1/2.</text>
</comment>
<comment type="subcellular location">
    <subcellularLocation>
        <location evidence="9">Cytoplasm</location>
    </subcellularLocation>
</comment>
<dbReference type="GO" id="GO:0005737">
    <property type="term" value="C:cytoplasm"/>
    <property type="evidence" value="ECO:0007669"/>
    <property type="project" value="UniProtKB-SubCell"/>
</dbReference>
<dbReference type="InterPro" id="IPR033128">
    <property type="entry name" value="Adenylosuccin_syn_Lys_AS"/>
</dbReference>
<comment type="cofactor">
    <cofactor evidence="9">
        <name>Mg(2+)</name>
        <dbReference type="ChEBI" id="CHEBI:18420"/>
    </cofactor>
    <text evidence="9">Binds 1 Mg(2+) ion per subunit.</text>
</comment>
<evidence type="ECO:0000313" key="13">
    <source>
        <dbReference type="Proteomes" id="UP000019118"/>
    </source>
</evidence>
<evidence type="ECO:0000256" key="6">
    <source>
        <dbReference type="ARBA" id="ARBA00022842"/>
    </source>
</evidence>
<keyword evidence="13" id="KW-1185">Reference proteome</keyword>
<keyword evidence="3 9" id="KW-0479">Metal-binding</keyword>
<dbReference type="InterPro" id="IPR042109">
    <property type="entry name" value="Adenylosuccinate_synth_dom1"/>
</dbReference>
<feature type="binding site" evidence="9">
    <location>
        <begin position="346"/>
        <end position="348"/>
    </location>
    <ligand>
        <name>GTP</name>
        <dbReference type="ChEBI" id="CHEBI:37565"/>
    </ligand>
</feature>
<feature type="active site" evidence="10">
    <location>
        <position position="158"/>
    </location>
</feature>
<evidence type="ECO:0000256" key="8">
    <source>
        <dbReference type="ARBA" id="ARBA00050432"/>
    </source>
</evidence>
<dbReference type="PANTHER" id="PTHR11846">
    <property type="entry name" value="ADENYLOSUCCINATE SYNTHETASE"/>
    <property type="match status" value="1"/>
</dbReference>
<dbReference type="AlphaFoldDB" id="A0AAR5QDC8"/>
<reference evidence="13" key="1">
    <citation type="journal article" date="2013" name="Genome Biol.">
        <title>Draft genome of the mountain pine beetle, Dendroctonus ponderosae Hopkins, a major forest pest.</title>
        <authorList>
            <person name="Keeling C.I."/>
            <person name="Yuen M.M."/>
            <person name="Liao N.Y."/>
            <person name="Docking T.R."/>
            <person name="Chan S.K."/>
            <person name="Taylor G.A."/>
            <person name="Palmquist D.L."/>
            <person name="Jackman S.D."/>
            <person name="Nguyen A."/>
            <person name="Li M."/>
            <person name="Henderson H."/>
            <person name="Janes J.K."/>
            <person name="Zhao Y."/>
            <person name="Pandoh P."/>
            <person name="Moore R."/>
            <person name="Sperling F.A."/>
            <person name="Huber D.P."/>
            <person name="Birol I."/>
            <person name="Jones S.J."/>
            <person name="Bohlmann J."/>
        </authorList>
    </citation>
    <scope>NUCLEOTIDE SEQUENCE</scope>
</reference>
<evidence type="ECO:0000256" key="2">
    <source>
        <dbReference type="ARBA" id="ARBA00022598"/>
    </source>
</evidence>
<dbReference type="GO" id="GO:0044208">
    <property type="term" value="P:'de novo' AMP biosynthetic process"/>
    <property type="evidence" value="ECO:0007669"/>
    <property type="project" value="UniProtKB-UniRule"/>
</dbReference>
<dbReference type="GO" id="GO:0046040">
    <property type="term" value="P:IMP metabolic process"/>
    <property type="evidence" value="ECO:0007669"/>
    <property type="project" value="TreeGrafter"/>
</dbReference>
<keyword evidence="7 9" id="KW-0342">GTP-binding</keyword>
<evidence type="ECO:0000313" key="12">
    <source>
        <dbReference type="EnsemblMetazoa" id="XP_019771229.1"/>
    </source>
</evidence>
<feature type="binding site" evidence="9">
    <location>
        <position position="254"/>
    </location>
    <ligand>
        <name>IMP</name>
        <dbReference type="ChEBI" id="CHEBI:58053"/>
    </ligand>
</feature>
<comment type="function">
    <text evidence="11">Plays an important role in the de novo pathway of purine nucleotide biosynthesis.</text>
</comment>
<keyword evidence="5 9" id="KW-0658">Purine biosynthesis</keyword>
<dbReference type="CDD" id="cd03108">
    <property type="entry name" value="AdSS"/>
    <property type="match status" value="1"/>
</dbReference>
<feature type="binding site" evidence="9">
    <location>
        <position position="161"/>
    </location>
    <ligand>
        <name>IMP</name>
        <dbReference type="ChEBI" id="CHEBI:58053"/>
        <note>ligand shared between dimeric partners</note>
    </ligand>
</feature>
<feature type="binding site" evidence="9">
    <location>
        <begin position="55"/>
        <end position="57"/>
    </location>
    <ligand>
        <name>GTP</name>
        <dbReference type="ChEBI" id="CHEBI:37565"/>
    </ligand>
</feature>
<dbReference type="Gene3D" id="1.10.300.10">
    <property type="entry name" value="Adenylosuccinate Synthetase, subunit A, domain 2"/>
    <property type="match status" value="1"/>
</dbReference>